<keyword evidence="10" id="KW-0282">Flagellum</keyword>
<dbReference type="InterPro" id="IPR053927">
    <property type="entry name" value="FlgK_helical"/>
</dbReference>
<dbReference type="PANTHER" id="PTHR30033">
    <property type="entry name" value="FLAGELLAR HOOK-ASSOCIATED PROTEIN 1"/>
    <property type="match status" value="1"/>
</dbReference>
<evidence type="ECO:0000256" key="4">
    <source>
        <dbReference type="ARBA" id="ARBA00016244"/>
    </source>
</evidence>
<keyword evidence="5" id="KW-0964">Secreted</keyword>
<dbReference type="SUPFAM" id="SSF64518">
    <property type="entry name" value="Phase 1 flagellin"/>
    <property type="match status" value="1"/>
</dbReference>
<dbReference type="Pfam" id="PF00460">
    <property type="entry name" value="Flg_bb_rod"/>
    <property type="match status" value="1"/>
</dbReference>
<dbReference type="EMBL" id="BSNK01000002">
    <property type="protein sequence ID" value="GLQ24342.1"/>
    <property type="molecule type" value="Genomic_DNA"/>
</dbReference>
<feature type="domain" description="Flagellar hook-associated protein FlgK helical" evidence="9">
    <location>
        <begin position="97"/>
        <end position="312"/>
    </location>
</feature>
<dbReference type="InterPro" id="IPR019776">
    <property type="entry name" value="Flagellar_basal_body_rod_CS"/>
</dbReference>
<organism evidence="10 11">
    <name type="scientific">Algimonas ampicilliniresistens</name>
    <dbReference type="NCBI Taxonomy" id="1298735"/>
    <lineage>
        <taxon>Bacteria</taxon>
        <taxon>Pseudomonadati</taxon>
        <taxon>Pseudomonadota</taxon>
        <taxon>Alphaproteobacteria</taxon>
        <taxon>Maricaulales</taxon>
        <taxon>Robiginitomaculaceae</taxon>
        <taxon>Algimonas</taxon>
    </lineage>
</organism>
<dbReference type="Proteomes" id="UP001161391">
    <property type="component" value="Unassembled WGS sequence"/>
</dbReference>
<name>A0ABQ5VB98_9PROT</name>
<gene>
    <name evidence="10" type="ORF">GCM10007853_22160</name>
</gene>
<reference evidence="10" key="1">
    <citation type="journal article" date="2014" name="Int. J. Syst. Evol. Microbiol.">
        <title>Complete genome of a new Firmicutes species belonging to the dominant human colonic microbiota ('Ruminococcus bicirculans') reveals two chromosomes and a selective capacity to utilize plant glucans.</title>
        <authorList>
            <consortium name="NISC Comparative Sequencing Program"/>
            <person name="Wegmann U."/>
            <person name="Louis P."/>
            <person name="Goesmann A."/>
            <person name="Henrissat B."/>
            <person name="Duncan S.H."/>
            <person name="Flint H.J."/>
        </authorList>
    </citation>
    <scope>NUCLEOTIDE SEQUENCE</scope>
    <source>
        <strain evidence="10">NBRC 108219</strain>
    </source>
</reference>
<evidence type="ECO:0000256" key="3">
    <source>
        <dbReference type="ARBA" id="ARBA00009677"/>
    </source>
</evidence>
<comment type="caution">
    <text evidence="10">The sequence shown here is derived from an EMBL/GenBank/DDBJ whole genome shotgun (WGS) entry which is preliminary data.</text>
</comment>
<feature type="domain" description="Flagellar basal body rod protein N-terminal" evidence="7">
    <location>
        <begin position="8"/>
        <end position="36"/>
    </location>
</feature>
<evidence type="ECO:0000259" key="8">
    <source>
        <dbReference type="Pfam" id="PF06429"/>
    </source>
</evidence>
<evidence type="ECO:0000256" key="6">
    <source>
        <dbReference type="ARBA" id="ARBA00023143"/>
    </source>
</evidence>
<dbReference type="PROSITE" id="PS00588">
    <property type="entry name" value="FLAGELLA_BB_ROD"/>
    <property type="match status" value="1"/>
</dbReference>
<sequence length="460" mass="48422">MSLFGSLSVARAGMSATGARAQTASSNIANVSTPGYVRRETVLSQSGATGVTVTDVSRSQDRILVQSRRDAQSQSARSEVINSVLSRALSAFGEPGSEGGVFGAFTQLESDLQALRSTPESDAAQLITVDSLKDLTRALTDASQDLQLERTNADARLATDISQANDLASDIFELNSDIRTADANARDTTALLDQRDQLLDQLAEKLPFDVIYENTGAVQVRTGSGLILVGATVNQIEFTPANKVGPLDTTTDLGGRLSIPTIDGQPIAPGSGAHAVTEGRIAAYLELRDTTLPKQSEALDAYALELASAFDALGEPLLLDNGAPVDPLNVLGLSQRLTVNPLVDPSRGGVPSRLRDGLAAAIPGAPGNDTLLTQLADTLAPFSDKLSIVISDVSTTSLRAERIHSGNLAREITLSEAEAELSAVDLDYELQSLLAIEQAYNANARVIQTISDMLDTLARI</sequence>
<dbReference type="NCBIfam" id="TIGR02492">
    <property type="entry name" value="flgK_ends"/>
    <property type="match status" value="1"/>
</dbReference>
<dbReference type="PANTHER" id="PTHR30033:SF1">
    <property type="entry name" value="FLAGELLAR HOOK-ASSOCIATED PROTEIN 1"/>
    <property type="match status" value="1"/>
</dbReference>
<dbReference type="RefSeq" id="WP_284390642.1">
    <property type="nucleotide sequence ID" value="NZ_BSNK01000002.1"/>
</dbReference>
<comment type="similarity">
    <text evidence="3">Belongs to the flagella basal body rod proteins family.</text>
</comment>
<accession>A0ABQ5VB98</accession>
<evidence type="ECO:0000256" key="1">
    <source>
        <dbReference type="ARBA" id="ARBA00004117"/>
    </source>
</evidence>
<dbReference type="InterPro" id="IPR010930">
    <property type="entry name" value="Flg_bb/hook_C_dom"/>
</dbReference>
<keyword evidence="10" id="KW-0966">Cell projection</keyword>
<keyword evidence="6" id="KW-0975">Bacterial flagellum</keyword>
<dbReference type="InterPro" id="IPR001444">
    <property type="entry name" value="Flag_bb_rod_N"/>
</dbReference>
<dbReference type="Pfam" id="PF06429">
    <property type="entry name" value="Flg_bbr_C"/>
    <property type="match status" value="1"/>
</dbReference>
<evidence type="ECO:0000259" key="9">
    <source>
        <dbReference type="Pfam" id="PF22638"/>
    </source>
</evidence>
<evidence type="ECO:0000313" key="10">
    <source>
        <dbReference type="EMBL" id="GLQ24342.1"/>
    </source>
</evidence>
<keyword evidence="10" id="KW-0969">Cilium</keyword>
<evidence type="ECO:0000259" key="7">
    <source>
        <dbReference type="Pfam" id="PF00460"/>
    </source>
</evidence>
<dbReference type="InterPro" id="IPR002371">
    <property type="entry name" value="FlgK"/>
</dbReference>
<evidence type="ECO:0000313" key="11">
    <source>
        <dbReference type="Proteomes" id="UP001161391"/>
    </source>
</evidence>
<protein>
    <recommendedName>
        <fullName evidence="4">Flagellar hook-associated protein 1</fullName>
    </recommendedName>
</protein>
<reference evidence="10" key="2">
    <citation type="submission" date="2023-01" db="EMBL/GenBank/DDBJ databases">
        <title>Draft genome sequence of Algimonas ampicilliniresistens strain NBRC 108219.</title>
        <authorList>
            <person name="Sun Q."/>
            <person name="Mori K."/>
        </authorList>
    </citation>
    <scope>NUCLEOTIDE SEQUENCE</scope>
    <source>
        <strain evidence="10">NBRC 108219</strain>
    </source>
</reference>
<feature type="domain" description="Flagellar basal-body/hook protein C-terminal" evidence="8">
    <location>
        <begin position="420"/>
        <end position="459"/>
    </location>
</feature>
<comment type="subcellular location">
    <subcellularLocation>
        <location evidence="1">Bacterial flagellum basal body</location>
    </subcellularLocation>
    <subcellularLocation>
        <location evidence="2">Secreted</location>
    </subcellularLocation>
</comment>
<evidence type="ECO:0000256" key="2">
    <source>
        <dbReference type="ARBA" id="ARBA00004613"/>
    </source>
</evidence>
<proteinExistence type="inferred from homology"/>
<keyword evidence="11" id="KW-1185">Reference proteome</keyword>
<evidence type="ECO:0000256" key="5">
    <source>
        <dbReference type="ARBA" id="ARBA00022525"/>
    </source>
</evidence>
<dbReference type="Pfam" id="PF22638">
    <property type="entry name" value="FlgK_D1"/>
    <property type="match status" value="1"/>
</dbReference>